<dbReference type="AlphaFoldDB" id="A0A4Q0MHL9"/>
<accession>A0A4Q0MHL9</accession>
<name>A0A4Q0MHL9_9HYPH</name>
<proteinExistence type="predicted"/>
<evidence type="ECO:0000313" key="1">
    <source>
        <dbReference type="EMBL" id="RXF73010.1"/>
    </source>
</evidence>
<organism evidence="1 2">
    <name type="scientific">Hansschlegelia zhihuaiae</name>
    <dbReference type="NCBI Taxonomy" id="405005"/>
    <lineage>
        <taxon>Bacteria</taxon>
        <taxon>Pseudomonadati</taxon>
        <taxon>Pseudomonadota</taxon>
        <taxon>Alphaproteobacteria</taxon>
        <taxon>Hyphomicrobiales</taxon>
        <taxon>Methylopilaceae</taxon>
        <taxon>Hansschlegelia</taxon>
    </lineage>
</organism>
<dbReference type="RefSeq" id="WP_128777870.1">
    <property type="nucleotide sequence ID" value="NZ_RYFI01000011.1"/>
</dbReference>
<dbReference type="EMBL" id="RYFI01000011">
    <property type="protein sequence ID" value="RXF73010.1"/>
    <property type="molecule type" value="Genomic_DNA"/>
</dbReference>
<sequence>MRRSLADIRRIRAETHDLEHLWSADARAVMEEAAETVRIEDAMLADLKDDGLIATYAPRFYERLKAIERRLTLLESDEEKPS</sequence>
<comment type="caution">
    <text evidence="1">The sequence shown here is derived from an EMBL/GenBank/DDBJ whole genome shotgun (WGS) entry which is preliminary data.</text>
</comment>
<reference evidence="1 2" key="1">
    <citation type="submission" date="2018-12" db="EMBL/GenBank/DDBJ databases">
        <title>bacterium Hansschlegelia zhihuaiae S113.</title>
        <authorList>
            <person name="He J."/>
        </authorList>
    </citation>
    <scope>NUCLEOTIDE SEQUENCE [LARGE SCALE GENOMIC DNA]</scope>
    <source>
        <strain evidence="1 2">S 113</strain>
    </source>
</reference>
<evidence type="ECO:0000313" key="2">
    <source>
        <dbReference type="Proteomes" id="UP000289708"/>
    </source>
</evidence>
<keyword evidence="2" id="KW-1185">Reference proteome</keyword>
<dbReference type="Proteomes" id="UP000289708">
    <property type="component" value="Unassembled WGS sequence"/>
</dbReference>
<protein>
    <submittedName>
        <fullName evidence="1">Uncharacterized protein</fullName>
    </submittedName>
</protein>
<gene>
    <name evidence="1" type="ORF">EK403_12805</name>
</gene>